<evidence type="ECO:0000313" key="3">
    <source>
        <dbReference type="Proteomes" id="UP000197138"/>
    </source>
</evidence>
<evidence type="ECO:0000313" key="2">
    <source>
        <dbReference type="EMBL" id="OWM85649.1"/>
    </source>
</evidence>
<feature type="compositionally biased region" description="Low complexity" evidence="1">
    <location>
        <begin position="29"/>
        <end position="42"/>
    </location>
</feature>
<evidence type="ECO:0000256" key="1">
    <source>
        <dbReference type="SAM" id="MobiDB-lite"/>
    </source>
</evidence>
<comment type="caution">
    <text evidence="2">The sequence shown here is derived from an EMBL/GenBank/DDBJ whole genome shotgun (WGS) entry which is preliminary data.</text>
</comment>
<organism evidence="2 3">
    <name type="scientific">Punica granatum</name>
    <name type="common">Pomegranate</name>
    <dbReference type="NCBI Taxonomy" id="22663"/>
    <lineage>
        <taxon>Eukaryota</taxon>
        <taxon>Viridiplantae</taxon>
        <taxon>Streptophyta</taxon>
        <taxon>Embryophyta</taxon>
        <taxon>Tracheophyta</taxon>
        <taxon>Spermatophyta</taxon>
        <taxon>Magnoliopsida</taxon>
        <taxon>eudicotyledons</taxon>
        <taxon>Gunneridae</taxon>
        <taxon>Pentapetalae</taxon>
        <taxon>rosids</taxon>
        <taxon>malvids</taxon>
        <taxon>Myrtales</taxon>
        <taxon>Lythraceae</taxon>
        <taxon>Punica</taxon>
    </lineage>
</organism>
<reference evidence="3" key="1">
    <citation type="journal article" date="2017" name="Plant J.">
        <title>The pomegranate (Punica granatum L.) genome and the genomics of punicalagin biosynthesis.</title>
        <authorList>
            <person name="Qin G."/>
            <person name="Xu C."/>
            <person name="Ming R."/>
            <person name="Tang H."/>
            <person name="Guyot R."/>
            <person name="Kramer E.M."/>
            <person name="Hu Y."/>
            <person name="Yi X."/>
            <person name="Qi Y."/>
            <person name="Xu X."/>
            <person name="Gao Z."/>
            <person name="Pan H."/>
            <person name="Jian J."/>
            <person name="Tian Y."/>
            <person name="Yue Z."/>
            <person name="Xu Y."/>
        </authorList>
    </citation>
    <scope>NUCLEOTIDE SEQUENCE [LARGE SCALE GENOMIC DNA]</scope>
    <source>
        <strain evidence="3">cv. Dabenzi</strain>
    </source>
</reference>
<sequence>MRALTSAATTPIGYADNSRPASRPPPSGSLPSSSLSTRSGATDSMSGTKGADLGMAVSSDGVHGICGAGCTSESCSNVVANLGAS</sequence>
<dbReference type="Proteomes" id="UP000197138">
    <property type="component" value="Unassembled WGS sequence"/>
</dbReference>
<dbReference type="EMBL" id="MTKT01001158">
    <property type="protein sequence ID" value="OWM85649.1"/>
    <property type="molecule type" value="Genomic_DNA"/>
</dbReference>
<name>A0A218XLU3_PUNGR</name>
<gene>
    <name evidence="2" type="ORF">CDL15_Pgr029072</name>
</gene>
<proteinExistence type="predicted"/>
<protein>
    <submittedName>
        <fullName evidence="2">Uncharacterized protein</fullName>
    </submittedName>
</protein>
<dbReference type="AlphaFoldDB" id="A0A218XLU3"/>
<feature type="region of interest" description="Disordered" evidence="1">
    <location>
        <begin position="1"/>
        <end position="54"/>
    </location>
</feature>
<accession>A0A218XLU3</accession>